<evidence type="ECO:0000313" key="2">
    <source>
        <dbReference type="Proteomes" id="UP000467522"/>
    </source>
</evidence>
<protein>
    <submittedName>
        <fullName evidence="1">Uncharacterized protein</fullName>
    </submittedName>
</protein>
<reference evidence="2" key="1">
    <citation type="journal article" date="2020" name="MBio">
        <title>Horizontal gene transfer to a defensive symbiont with a reduced genome amongst a multipartite beetle microbiome.</title>
        <authorList>
            <person name="Waterworth S.C."/>
            <person name="Florez L.V."/>
            <person name="Rees E.R."/>
            <person name="Hertweck C."/>
            <person name="Kaltenpoth M."/>
            <person name="Kwan J.C."/>
        </authorList>
    </citation>
    <scope>NUCLEOTIDE SEQUENCE [LARGE SCALE GENOMIC DNA]</scope>
</reference>
<gene>
    <name evidence="1" type="ORF">GAK33_04396</name>
</gene>
<dbReference type="AlphaFoldDB" id="A0A833PM85"/>
<dbReference type="Proteomes" id="UP000467522">
    <property type="component" value="Unassembled WGS sequence"/>
</dbReference>
<dbReference type="EMBL" id="WNDV01000014">
    <property type="protein sequence ID" value="KAF1035955.1"/>
    <property type="molecule type" value="Genomic_DNA"/>
</dbReference>
<accession>A0A833PM85</accession>
<evidence type="ECO:0000313" key="1">
    <source>
        <dbReference type="EMBL" id="KAF1035955.1"/>
    </source>
</evidence>
<organism evidence="1 2">
    <name type="scientific">Burkholderia lata (strain ATCC 17760 / DSM 23089 / LMG 22485 / NCIMB 9086 / R18194 / 383)</name>
    <dbReference type="NCBI Taxonomy" id="482957"/>
    <lineage>
        <taxon>Bacteria</taxon>
        <taxon>Pseudomonadati</taxon>
        <taxon>Pseudomonadota</taxon>
        <taxon>Betaproteobacteria</taxon>
        <taxon>Burkholderiales</taxon>
        <taxon>Burkholderiaceae</taxon>
        <taxon>Burkholderia</taxon>
        <taxon>Burkholderia cepacia complex</taxon>
    </lineage>
</organism>
<proteinExistence type="predicted"/>
<sequence>MGPKTSVTEGEFFRQPLREQINLAHPSVRHA</sequence>
<name>A0A833PM85_BURL3</name>
<comment type="caution">
    <text evidence="1">The sequence shown here is derived from an EMBL/GenBank/DDBJ whole genome shotgun (WGS) entry which is preliminary data.</text>
</comment>